<evidence type="ECO:0000313" key="3">
    <source>
        <dbReference type="EMBL" id="GAA3680136.1"/>
    </source>
</evidence>
<comment type="caution">
    <text evidence="3">The sequence shown here is derived from an EMBL/GenBank/DDBJ whole genome shotgun (WGS) entry which is preliminary data.</text>
</comment>
<accession>A0ABP7C4Y8</accession>
<feature type="domain" description="Pyrroline-5-carboxylate reductase catalytic N-terminal" evidence="2">
    <location>
        <begin position="3"/>
        <end position="103"/>
    </location>
</feature>
<organism evidence="3 4">
    <name type="scientific">Arthrobacter ginkgonis</name>
    <dbReference type="NCBI Taxonomy" id="1630594"/>
    <lineage>
        <taxon>Bacteria</taxon>
        <taxon>Bacillati</taxon>
        <taxon>Actinomycetota</taxon>
        <taxon>Actinomycetes</taxon>
        <taxon>Micrococcales</taxon>
        <taxon>Micrococcaceae</taxon>
        <taxon>Arthrobacter</taxon>
    </lineage>
</organism>
<dbReference type="RefSeq" id="WP_345150145.1">
    <property type="nucleotide sequence ID" value="NZ_BAABEO010000011.1"/>
</dbReference>
<evidence type="ECO:0000313" key="4">
    <source>
        <dbReference type="Proteomes" id="UP001500752"/>
    </source>
</evidence>
<dbReference type="Pfam" id="PF03807">
    <property type="entry name" value="F420_oxidored"/>
    <property type="match status" value="1"/>
</dbReference>
<dbReference type="InterPro" id="IPR036291">
    <property type="entry name" value="NAD(P)-bd_dom_sf"/>
</dbReference>
<dbReference type="EMBL" id="BAABEO010000011">
    <property type="protein sequence ID" value="GAA3680136.1"/>
    <property type="molecule type" value="Genomic_DNA"/>
</dbReference>
<evidence type="ECO:0000256" key="1">
    <source>
        <dbReference type="ARBA" id="ARBA00023002"/>
    </source>
</evidence>
<dbReference type="InterPro" id="IPR028939">
    <property type="entry name" value="P5C_Rdtase_cat_N"/>
</dbReference>
<protein>
    <submittedName>
        <fullName evidence="3">NAD(P)-binding domain-containing protein</fullName>
    </submittedName>
</protein>
<proteinExistence type="predicted"/>
<dbReference type="Proteomes" id="UP001500752">
    <property type="component" value="Unassembled WGS sequence"/>
</dbReference>
<dbReference type="InterPro" id="IPR051267">
    <property type="entry name" value="STEAP_metalloreductase"/>
</dbReference>
<dbReference type="PANTHER" id="PTHR14239">
    <property type="entry name" value="DUDULIN-RELATED"/>
    <property type="match status" value="1"/>
</dbReference>
<name>A0ABP7C4Y8_9MICC</name>
<reference evidence="4" key="1">
    <citation type="journal article" date="2019" name="Int. J. Syst. Evol. Microbiol.">
        <title>The Global Catalogue of Microorganisms (GCM) 10K type strain sequencing project: providing services to taxonomists for standard genome sequencing and annotation.</title>
        <authorList>
            <consortium name="The Broad Institute Genomics Platform"/>
            <consortium name="The Broad Institute Genome Sequencing Center for Infectious Disease"/>
            <person name="Wu L."/>
            <person name="Ma J."/>
        </authorList>
    </citation>
    <scope>NUCLEOTIDE SEQUENCE [LARGE SCALE GENOMIC DNA]</scope>
    <source>
        <strain evidence="4">JCM 30742</strain>
    </source>
</reference>
<keyword evidence="4" id="KW-1185">Reference proteome</keyword>
<keyword evidence="1" id="KW-0560">Oxidoreductase</keyword>
<dbReference type="Gene3D" id="3.40.50.720">
    <property type="entry name" value="NAD(P)-binding Rossmann-like Domain"/>
    <property type="match status" value="1"/>
</dbReference>
<sequence>MDIGVIGTGIVGRTLASGLAAVGHRVAVGTRDVQATVNRHGPESDFQDWLSAHPGIRLQRFIDAAAGAELVVNATAGRHSLEALQAAGAANLDGKVLLDVANPLDPSQGFPPRLDPVDVDSLGERIQRAFPNARVVKSLNTMSAPLMVDPDQARPAHTAFVSGNDAGAKEIVLGLVRGLGHADVIDLGGIETARGPEMYLGLWVRLFGALGTPEFNLRIIR</sequence>
<dbReference type="SUPFAM" id="SSF51735">
    <property type="entry name" value="NAD(P)-binding Rossmann-fold domains"/>
    <property type="match status" value="1"/>
</dbReference>
<evidence type="ECO:0000259" key="2">
    <source>
        <dbReference type="Pfam" id="PF03807"/>
    </source>
</evidence>
<gene>
    <name evidence="3" type="ORF">GCM10023081_17850</name>
</gene>